<evidence type="ECO:0000256" key="2">
    <source>
        <dbReference type="ARBA" id="ARBA00022692"/>
    </source>
</evidence>
<keyword evidence="2 7" id="KW-0812">Transmembrane</keyword>
<evidence type="ECO:0000313" key="10">
    <source>
        <dbReference type="Proteomes" id="UP001481677"/>
    </source>
</evidence>
<keyword evidence="4" id="KW-0560">Oxidoreductase</keyword>
<evidence type="ECO:0000313" key="9">
    <source>
        <dbReference type="EMBL" id="MEM5343641.1"/>
    </source>
</evidence>
<evidence type="ECO:0000259" key="8">
    <source>
        <dbReference type="Pfam" id="PF04116"/>
    </source>
</evidence>
<sequence>MHLVDIDQMSQFFVNSFKLVAVFATVCVALELVFPAYRYSFASYLRGVRNWIIRIGFGALIWHLYAVGLQWLGVKPLLTVDFGTLLHSDNPIVGAIMGVLSGILVAIAGDFFYYWMHRAQHAIPLLWRMHATHHSIRELTAWNCNHHISEPVIYAAFVALPLALIHFESGVVPAIAMTLISFQAHLSHSSTRVNLGPLRYIIGDGQFHRIHHSMEPHHRRRNYGFFTTIWDTIFRTAYWPEKEEWPEVGLRNQPEPHTVRDYVMFPFDQRRWFRPAVGSGSRTND</sequence>
<evidence type="ECO:0000256" key="4">
    <source>
        <dbReference type="ARBA" id="ARBA00023002"/>
    </source>
</evidence>
<proteinExistence type="predicted"/>
<comment type="subcellular location">
    <subcellularLocation>
        <location evidence="1">Endomembrane system</location>
        <topology evidence="1">Multi-pass membrane protein</topology>
    </subcellularLocation>
</comment>
<dbReference type="InterPro" id="IPR006694">
    <property type="entry name" value="Fatty_acid_hydroxylase"/>
</dbReference>
<evidence type="ECO:0000256" key="7">
    <source>
        <dbReference type="SAM" id="Phobius"/>
    </source>
</evidence>
<evidence type="ECO:0000256" key="1">
    <source>
        <dbReference type="ARBA" id="ARBA00004127"/>
    </source>
</evidence>
<dbReference type="PANTHER" id="PTHR21624:SF1">
    <property type="entry name" value="ALKYLGLYCEROL MONOOXYGENASE"/>
    <property type="match status" value="1"/>
</dbReference>
<keyword evidence="5" id="KW-0443">Lipid metabolism</keyword>
<dbReference type="Pfam" id="PF04116">
    <property type="entry name" value="FA_hydroxylase"/>
    <property type="match status" value="1"/>
</dbReference>
<keyword evidence="6 7" id="KW-0472">Membrane</keyword>
<reference evidence="9 10" key="1">
    <citation type="submission" date="2024-01" db="EMBL/GenBank/DDBJ databases">
        <title>The diversity of rhizobia nodulating Mimosa spp. in eleven states of Brazil covering several biomes is determined by host plant, location, and edaphic factors.</title>
        <authorList>
            <person name="Rouws L."/>
            <person name="Barauna A."/>
            <person name="Beukes C."/>
            <person name="De Faria S.M."/>
            <person name="Gross E."/>
            <person name="Dos Reis Junior F.B."/>
            <person name="Simon M."/>
            <person name="Maluk M."/>
            <person name="Odee D.W."/>
            <person name="Kenicer G."/>
            <person name="Young J.P.W."/>
            <person name="Reis V.M."/>
            <person name="Zilli J."/>
            <person name="James E.K."/>
        </authorList>
    </citation>
    <scope>NUCLEOTIDE SEQUENCE [LARGE SCALE GENOMIC DNA]</scope>
    <source>
        <strain evidence="9 10">JPY530</strain>
    </source>
</reference>
<accession>A0ABU9R9C7</accession>
<feature type="transmembrane region" description="Helical" evidence="7">
    <location>
        <begin position="20"/>
        <end position="39"/>
    </location>
</feature>
<keyword evidence="3 7" id="KW-1133">Transmembrane helix</keyword>
<dbReference type="EMBL" id="JAZHGA010000026">
    <property type="protein sequence ID" value="MEM5343641.1"/>
    <property type="molecule type" value="Genomic_DNA"/>
</dbReference>
<evidence type="ECO:0000256" key="3">
    <source>
        <dbReference type="ARBA" id="ARBA00022989"/>
    </source>
</evidence>
<evidence type="ECO:0000256" key="5">
    <source>
        <dbReference type="ARBA" id="ARBA00023098"/>
    </source>
</evidence>
<feature type="domain" description="Fatty acid hydroxylase" evidence="8">
    <location>
        <begin position="103"/>
        <end position="236"/>
    </location>
</feature>
<comment type="caution">
    <text evidence="9">The sequence shown here is derived from an EMBL/GenBank/DDBJ whole genome shotgun (WGS) entry which is preliminary data.</text>
</comment>
<keyword evidence="10" id="KW-1185">Reference proteome</keyword>
<dbReference type="InterPro" id="IPR051689">
    <property type="entry name" value="Sterol_desaturase/TMEM195"/>
</dbReference>
<protein>
    <submittedName>
        <fullName evidence="9">Sterol desaturase family protein</fullName>
    </submittedName>
</protein>
<dbReference type="RefSeq" id="WP_342959259.1">
    <property type="nucleotide sequence ID" value="NZ_JAZHFZ010000030.1"/>
</dbReference>
<organism evidence="9 10">
    <name type="scientific">Paraburkholderia azotifigens</name>
    <dbReference type="NCBI Taxonomy" id="2057004"/>
    <lineage>
        <taxon>Bacteria</taxon>
        <taxon>Pseudomonadati</taxon>
        <taxon>Pseudomonadota</taxon>
        <taxon>Betaproteobacteria</taxon>
        <taxon>Burkholderiales</taxon>
        <taxon>Burkholderiaceae</taxon>
        <taxon>Paraburkholderia</taxon>
    </lineage>
</organism>
<dbReference type="Proteomes" id="UP001481677">
    <property type="component" value="Unassembled WGS sequence"/>
</dbReference>
<feature type="transmembrane region" description="Helical" evidence="7">
    <location>
        <begin position="51"/>
        <end position="72"/>
    </location>
</feature>
<dbReference type="PANTHER" id="PTHR21624">
    <property type="entry name" value="STEROL DESATURASE-RELATED PROTEIN"/>
    <property type="match status" value="1"/>
</dbReference>
<evidence type="ECO:0000256" key="6">
    <source>
        <dbReference type="ARBA" id="ARBA00023136"/>
    </source>
</evidence>
<feature type="transmembrane region" description="Helical" evidence="7">
    <location>
        <begin position="92"/>
        <end position="115"/>
    </location>
</feature>
<gene>
    <name evidence="9" type="ORF">V4C56_28965</name>
</gene>
<name>A0ABU9R9C7_9BURK</name>